<comment type="subunit">
    <text evidence="10">Component of the NDC80 complex.</text>
</comment>
<evidence type="ECO:0000256" key="3">
    <source>
        <dbReference type="ARBA" id="ARBA00022618"/>
    </source>
</evidence>
<protein>
    <recommendedName>
        <fullName evidence="10">Kinetochore protein Spc24</fullName>
    </recommendedName>
</protein>
<reference evidence="12 13" key="1">
    <citation type="submission" date="2023-04" db="EMBL/GenBank/DDBJ databases">
        <title>Genome of Basidiobolus ranarum AG-B5.</title>
        <authorList>
            <person name="Stajich J.E."/>
            <person name="Carter-House D."/>
            <person name="Gryganskyi A."/>
        </authorList>
    </citation>
    <scope>NUCLEOTIDE SEQUENCE [LARGE SCALE GENOMIC DNA]</scope>
    <source>
        <strain evidence="12 13">AG-B5</strain>
    </source>
</reference>
<evidence type="ECO:0000256" key="11">
    <source>
        <dbReference type="SAM" id="Coils"/>
    </source>
</evidence>
<dbReference type="SUPFAM" id="SSF143026">
    <property type="entry name" value="Kinetochore globular domain"/>
    <property type="match status" value="1"/>
</dbReference>
<evidence type="ECO:0000256" key="1">
    <source>
        <dbReference type="ARBA" id="ARBA00007804"/>
    </source>
</evidence>
<dbReference type="PANTHER" id="PTHR22142">
    <property type="match status" value="1"/>
</dbReference>
<evidence type="ECO:0000313" key="12">
    <source>
        <dbReference type="EMBL" id="KAK9768546.1"/>
    </source>
</evidence>
<keyword evidence="2 10" id="KW-0158">Chromosome</keyword>
<comment type="caution">
    <text evidence="12">The sequence shown here is derived from an EMBL/GenBank/DDBJ whole genome shotgun (WGS) entry which is preliminary data.</text>
</comment>
<sequence length="188" mass="21425">MEEPRALIKQTIDTFQPSGDLNVIRYVNKLLSQTDELRQKHANECKDINKTLENELELAKSSTSSYKALAVDLQGENVHNLEREKLFLTKQLQDSEAKLGSLKSELQQLEEELTELTDLPIEDDLAPDQTILKLQIYRSLGIDAIPDEQGNLNKVRVRSTEKNDIHTLSVDEQQSKYACANQLWDLCS</sequence>
<evidence type="ECO:0000256" key="7">
    <source>
        <dbReference type="ARBA" id="ARBA00023242"/>
    </source>
</evidence>
<keyword evidence="9 10" id="KW-0137">Centromere</keyword>
<gene>
    <name evidence="12" type="ORF">K7432_000756</name>
</gene>
<evidence type="ECO:0000256" key="10">
    <source>
        <dbReference type="RuleBase" id="RU368011"/>
    </source>
</evidence>
<evidence type="ECO:0000256" key="9">
    <source>
        <dbReference type="ARBA" id="ARBA00023328"/>
    </source>
</evidence>
<name>A0ABR2X491_9FUNG</name>
<dbReference type="Pfam" id="PF08286">
    <property type="entry name" value="Spc24"/>
    <property type="match status" value="1"/>
</dbReference>
<evidence type="ECO:0000256" key="2">
    <source>
        <dbReference type="ARBA" id="ARBA00022454"/>
    </source>
</evidence>
<dbReference type="EMBL" id="JASJQH010000014">
    <property type="protein sequence ID" value="KAK9768546.1"/>
    <property type="molecule type" value="Genomic_DNA"/>
</dbReference>
<keyword evidence="3 10" id="KW-0132">Cell division</keyword>
<comment type="subcellular location">
    <subcellularLocation>
        <location evidence="10">Nucleus</location>
    </subcellularLocation>
    <subcellularLocation>
        <location evidence="10">Chromosome</location>
        <location evidence="10">Centromere</location>
        <location evidence="10">Kinetochore</location>
    </subcellularLocation>
</comment>
<keyword evidence="7 10" id="KW-0539">Nucleus</keyword>
<keyword evidence="8 10" id="KW-0131">Cell cycle</keyword>
<proteinExistence type="inferred from homology"/>
<dbReference type="Proteomes" id="UP001479436">
    <property type="component" value="Unassembled WGS sequence"/>
</dbReference>
<dbReference type="Gene3D" id="3.30.160.430">
    <property type="match status" value="1"/>
</dbReference>
<keyword evidence="5 10" id="KW-0995">Kinetochore</keyword>
<keyword evidence="13" id="KW-1185">Reference proteome</keyword>
<feature type="coiled-coil region" evidence="11">
    <location>
        <begin position="42"/>
        <end position="119"/>
    </location>
</feature>
<dbReference type="InterPro" id="IPR038066">
    <property type="entry name" value="Spc24_Fungi_globular_sf"/>
</dbReference>
<comment type="similarity">
    <text evidence="1 10">Belongs to the SPC24 family.</text>
</comment>
<comment type="function">
    <text evidence="10">Acts as a component of the essential kinetochore-associated NDC80 complex, which is required for chromosome segregation and spindle checkpoint activity.</text>
</comment>
<keyword evidence="6 11" id="KW-0175">Coiled coil</keyword>
<evidence type="ECO:0000256" key="6">
    <source>
        <dbReference type="ARBA" id="ARBA00023054"/>
    </source>
</evidence>
<evidence type="ECO:0000256" key="8">
    <source>
        <dbReference type="ARBA" id="ARBA00023306"/>
    </source>
</evidence>
<dbReference type="CDD" id="cd11565">
    <property type="entry name" value="RWD_Spc24"/>
    <property type="match status" value="1"/>
</dbReference>
<dbReference type="InterPro" id="IPR013252">
    <property type="entry name" value="Ndc80_Spc24"/>
</dbReference>
<accession>A0ABR2X491</accession>
<dbReference type="PANTHER" id="PTHR22142:SF2">
    <property type="entry name" value="KINETOCHORE PROTEIN SPC24"/>
    <property type="match status" value="1"/>
</dbReference>
<evidence type="ECO:0000256" key="5">
    <source>
        <dbReference type="ARBA" id="ARBA00022838"/>
    </source>
</evidence>
<organism evidence="12 13">
    <name type="scientific">Basidiobolus ranarum</name>
    <dbReference type="NCBI Taxonomy" id="34480"/>
    <lineage>
        <taxon>Eukaryota</taxon>
        <taxon>Fungi</taxon>
        <taxon>Fungi incertae sedis</taxon>
        <taxon>Zoopagomycota</taxon>
        <taxon>Entomophthoromycotina</taxon>
        <taxon>Basidiobolomycetes</taxon>
        <taxon>Basidiobolales</taxon>
        <taxon>Basidiobolaceae</taxon>
        <taxon>Basidiobolus</taxon>
    </lineage>
</organism>
<evidence type="ECO:0000256" key="4">
    <source>
        <dbReference type="ARBA" id="ARBA00022776"/>
    </source>
</evidence>
<evidence type="ECO:0000313" key="13">
    <source>
        <dbReference type="Proteomes" id="UP001479436"/>
    </source>
</evidence>
<keyword evidence="4 10" id="KW-0498">Mitosis</keyword>